<gene>
    <name evidence="1" type="ORF">GCM10023331_10750</name>
</gene>
<accession>A0ABP9D3Z7</accession>
<sequence length="130" mass="15007">MRTITIKDESATGELLHELQLQMEKECISIKELIEARVKAEVEAYNQKLPEYFSGLVQPRMEEEQLNATVKKRIQPVDYEKQVYVALEAFQKNGFFVLVDDLQAEQLHEEVMLQEHTVISFIKLTPLVGG</sequence>
<organism evidence="1 2">
    <name type="scientific">Algivirga pacifica</name>
    <dbReference type="NCBI Taxonomy" id="1162670"/>
    <lineage>
        <taxon>Bacteria</taxon>
        <taxon>Pseudomonadati</taxon>
        <taxon>Bacteroidota</taxon>
        <taxon>Cytophagia</taxon>
        <taxon>Cytophagales</taxon>
        <taxon>Flammeovirgaceae</taxon>
        <taxon>Algivirga</taxon>
    </lineage>
</organism>
<evidence type="ECO:0000313" key="1">
    <source>
        <dbReference type="EMBL" id="GAA4827732.1"/>
    </source>
</evidence>
<comment type="caution">
    <text evidence="1">The sequence shown here is derived from an EMBL/GenBank/DDBJ whole genome shotgun (WGS) entry which is preliminary data.</text>
</comment>
<evidence type="ECO:0000313" key="2">
    <source>
        <dbReference type="Proteomes" id="UP001500298"/>
    </source>
</evidence>
<keyword evidence="2" id="KW-1185">Reference proteome</keyword>
<name>A0ABP9D3Z7_9BACT</name>
<dbReference type="RefSeq" id="WP_345369857.1">
    <property type="nucleotide sequence ID" value="NZ_BAABJX010000020.1"/>
</dbReference>
<dbReference type="Proteomes" id="UP001500298">
    <property type="component" value="Unassembled WGS sequence"/>
</dbReference>
<protein>
    <submittedName>
        <fullName evidence="1">Uncharacterized protein</fullName>
    </submittedName>
</protein>
<reference evidence="2" key="1">
    <citation type="journal article" date="2019" name="Int. J. Syst. Evol. Microbiol.">
        <title>The Global Catalogue of Microorganisms (GCM) 10K type strain sequencing project: providing services to taxonomists for standard genome sequencing and annotation.</title>
        <authorList>
            <consortium name="The Broad Institute Genomics Platform"/>
            <consortium name="The Broad Institute Genome Sequencing Center for Infectious Disease"/>
            <person name="Wu L."/>
            <person name="Ma J."/>
        </authorList>
    </citation>
    <scope>NUCLEOTIDE SEQUENCE [LARGE SCALE GENOMIC DNA]</scope>
    <source>
        <strain evidence="2">JCM 18326</strain>
    </source>
</reference>
<dbReference type="EMBL" id="BAABJX010000020">
    <property type="protein sequence ID" value="GAA4827732.1"/>
    <property type="molecule type" value="Genomic_DNA"/>
</dbReference>
<proteinExistence type="predicted"/>